<feature type="non-terminal residue" evidence="2">
    <location>
        <position position="1"/>
    </location>
</feature>
<feature type="compositionally biased region" description="Basic residues" evidence="1">
    <location>
        <begin position="1"/>
        <end position="13"/>
    </location>
</feature>
<sequence>GARPRRPGRRTCRPPRSSRIGPAQRHRVGRDRRRRLRRRPGGQDLPDPGVLHPVGVDVPDADRGRPRPREQAQLPAPRRQPRRPGRVRAPAERAGERHQGPRQAGRRPRGGDDRGAGRRAVRRRRAPRRALPPARGGVERPRPHGGATGPRVRDGGQPRVLARQPVLRADRGGPDRRAGLRQGVAPPRPRAAV</sequence>
<feature type="compositionally biased region" description="Basic and acidic residues" evidence="1">
    <location>
        <begin position="89"/>
        <end position="99"/>
    </location>
</feature>
<evidence type="ECO:0000313" key="2">
    <source>
        <dbReference type="EMBL" id="CAA9258621.1"/>
    </source>
</evidence>
<accession>A0A6J4IT67</accession>
<dbReference type="EMBL" id="CADCSY010000120">
    <property type="protein sequence ID" value="CAA9258621.1"/>
    <property type="molecule type" value="Genomic_DNA"/>
</dbReference>
<keyword evidence="2" id="KW-0378">Hydrolase</keyword>
<dbReference type="GO" id="GO:0009003">
    <property type="term" value="F:signal peptidase activity"/>
    <property type="evidence" value="ECO:0007669"/>
    <property type="project" value="UniProtKB-EC"/>
</dbReference>
<feature type="compositionally biased region" description="Basic and acidic residues" evidence="1">
    <location>
        <begin position="168"/>
        <end position="178"/>
    </location>
</feature>
<reference evidence="2" key="1">
    <citation type="submission" date="2020-02" db="EMBL/GenBank/DDBJ databases">
        <authorList>
            <person name="Meier V. D."/>
        </authorList>
    </citation>
    <scope>NUCLEOTIDE SEQUENCE</scope>
    <source>
        <strain evidence="2">AVDCRST_MAG20</strain>
    </source>
</reference>
<feature type="region of interest" description="Disordered" evidence="1">
    <location>
        <begin position="1"/>
        <end position="193"/>
    </location>
</feature>
<evidence type="ECO:0000256" key="1">
    <source>
        <dbReference type="SAM" id="MobiDB-lite"/>
    </source>
</evidence>
<proteinExistence type="predicted"/>
<gene>
    <name evidence="2" type="ORF">AVDCRST_MAG20-2806</name>
</gene>
<protein>
    <submittedName>
        <fullName evidence="2">Signal peptidase I</fullName>
        <ecNumber evidence="2">3.4.21.89</ecNumber>
    </submittedName>
</protein>
<name>A0A6J4IT67_9ACTN</name>
<feature type="compositionally biased region" description="Basic and acidic residues" evidence="1">
    <location>
        <begin position="60"/>
        <end position="70"/>
    </location>
</feature>
<feature type="non-terminal residue" evidence="2">
    <location>
        <position position="193"/>
    </location>
</feature>
<dbReference type="AlphaFoldDB" id="A0A6J4IT67"/>
<feature type="compositionally biased region" description="Basic residues" evidence="1">
    <location>
        <begin position="24"/>
        <end position="40"/>
    </location>
</feature>
<organism evidence="2">
    <name type="scientific">uncultured Acidimicrobiales bacterium</name>
    <dbReference type="NCBI Taxonomy" id="310071"/>
    <lineage>
        <taxon>Bacteria</taxon>
        <taxon>Bacillati</taxon>
        <taxon>Actinomycetota</taxon>
        <taxon>Acidimicrobiia</taxon>
        <taxon>Acidimicrobiales</taxon>
        <taxon>environmental samples</taxon>
    </lineage>
</organism>
<feature type="compositionally biased region" description="Basic residues" evidence="1">
    <location>
        <begin position="117"/>
        <end position="128"/>
    </location>
</feature>
<dbReference type="EC" id="3.4.21.89" evidence="2"/>